<dbReference type="Pfam" id="PF19040">
    <property type="entry name" value="SGNH"/>
    <property type="match status" value="1"/>
</dbReference>
<evidence type="ECO:0000259" key="1">
    <source>
        <dbReference type="Pfam" id="PF19040"/>
    </source>
</evidence>
<keyword evidence="2" id="KW-0012">Acyltransferase</keyword>
<comment type="caution">
    <text evidence="2">The sequence shown here is derived from an EMBL/GenBank/DDBJ whole genome shotgun (WGS) entry which is preliminary data.</text>
</comment>
<accession>M2Y8F1</accession>
<reference evidence="2 3" key="1">
    <citation type="journal article" date="2013" name="Genome Announc.">
        <title>Draft Genome Sequence of Amycolatopsis decaplanina Strain DSM 44594T.</title>
        <authorList>
            <person name="Kaur N."/>
            <person name="Kumar S."/>
            <person name="Bala M."/>
            <person name="Raghava G.P."/>
            <person name="Mayilraj S."/>
        </authorList>
    </citation>
    <scope>NUCLEOTIDE SEQUENCE [LARGE SCALE GENOMIC DNA]</scope>
    <source>
        <strain evidence="2 3">DSM 44594</strain>
    </source>
</reference>
<keyword evidence="3" id="KW-1185">Reference proteome</keyword>
<dbReference type="Proteomes" id="UP000054226">
    <property type="component" value="Unassembled WGS sequence"/>
</dbReference>
<organism evidence="2 3">
    <name type="scientific">Amycolatopsis decaplanina DSM 44594</name>
    <dbReference type="NCBI Taxonomy" id="1284240"/>
    <lineage>
        <taxon>Bacteria</taxon>
        <taxon>Bacillati</taxon>
        <taxon>Actinomycetota</taxon>
        <taxon>Actinomycetes</taxon>
        <taxon>Pseudonocardiales</taxon>
        <taxon>Pseudonocardiaceae</taxon>
        <taxon>Amycolatopsis</taxon>
    </lineage>
</organism>
<evidence type="ECO:0000313" key="3">
    <source>
        <dbReference type="Proteomes" id="UP000054226"/>
    </source>
</evidence>
<dbReference type="GO" id="GO:0016746">
    <property type="term" value="F:acyltransferase activity"/>
    <property type="evidence" value="ECO:0007669"/>
    <property type="project" value="UniProtKB-KW"/>
</dbReference>
<feature type="domain" description="SGNH" evidence="1">
    <location>
        <begin position="2"/>
        <end position="40"/>
    </location>
</feature>
<sequence>MRFLDFSDYFCTAEVCPPVIGNVLVYLDDNHVSGTYMSTMSAIAEKAITEALGWADDHAEEPPPGG</sequence>
<evidence type="ECO:0000313" key="2">
    <source>
        <dbReference type="EMBL" id="EME51202.1"/>
    </source>
</evidence>
<dbReference type="EMBL" id="AOHO01000080">
    <property type="protein sequence ID" value="EME51202.1"/>
    <property type="molecule type" value="Genomic_DNA"/>
</dbReference>
<dbReference type="InterPro" id="IPR043968">
    <property type="entry name" value="SGNH"/>
</dbReference>
<proteinExistence type="predicted"/>
<gene>
    <name evidence="2" type="ORF">H074_37193</name>
</gene>
<dbReference type="PATRIC" id="fig|1284240.4.peg.7587"/>
<name>M2Y8F1_9PSEU</name>
<protein>
    <submittedName>
        <fullName evidence="2">Putative acyltransferase</fullName>
    </submittedName>
</protein>
<dbReference type="AlphaFoldDB" id="M2Y8F1"/>
<keyword evidence="2" id="KW-0808">Transferase</keyword>